<feature type="domain" description="Cyclic nucleotide-binding" evidence="1">
    <location>
        <begin position="320"/>
        <end position="476"/>
    </location>
</feature>
<feature type="domain" description="Cyclic nucleotide-binding" evidence="1">
    <location>
        <begin position="251"/>
        <end position="318"/>
    </location>
</feature>
<evidence type="ECO:0000259" key="1">
    <source>
        <dbReference type="PROSITE" id="PS50042"/>
    </source>
</evidence>
<gene>
    <name evidence="2" type="ORF">PSON_ATCC_30995.1.T0130411</name>
</gene>
<dbReference type="OrthoDB" id="293172at2759"/>
<name>A0A8S1KXY0_9CILI</name>
<dbReference type="AlphaFoldDB" id="A0A8S1KXY0"/>
<dbReference type="InterPro" id="IPR050503">
    <property type="entry name" value="cAMP-dep_PK_reg_su-like"/>
</dbReference>
<reference evidence="2" key="1">
    <citation type="submission" date="2021-01" db="EMBL/GenBank/DDBJ databases">
        <authorList>
            <consortium name="Genoscope - CEA"/>
            <person name="William W."/>
        </authorList>
    </citation>
    <scope>NUCLEOTIDE SEQUENCE</scope>
</reference>
<dbReference type="GO" id="GO:0004862">
    <property type="term" value="F:cAMP-dependent protein kinase inhibitor activity"/>
    <property type="evidence" value="ECO:0007669"/>
    <property type="project" value="TreeGrafter"/>
</dbReference>
<dbReference type="Pfam" id="PF00027">
    <property type="entry name" value="cNMP_binding"/>
    <property type="match status" value="1"/>
</dbReference>
<feature type="domain" description="Cyclic nucleotide-binding" evidence="1">
    <location>
        <begin position="80"/>
        <end position="138"/>
    </location>
</feature>
<dbReference type="EMBL" id="CAJJDN010000013">
    <property type="protein sequence ID" value="CAD8059707.1"/>
    <property type="molecule type" value="Genomic_DNA"/>
</dbReference>
<sequence>MSSPVTNPLFEFQWLRNKNQYKYRTVCQELQTQLDPSQLIKYATIILKRDPSDRFEEELLLIVKATENLQFFKEMNSKQKNIDNRLHTQCCQKMTYKAFQQGETVFKQGDKGENAFIILSGSVNIYSQLDQYVVNDLSYKSRKKFENCTQQQKRTHPISVINQAKREKMKNRFSSSVGLMKKLKRQNSKQVEDEQFHSIKLLQTQHIIEEVKIEEEKDKKILEIQYQMGLEMTAGIPPSKLDIDYFFIDGVFKHKFVIELVEGQMFGELALIWNQPRSATVVAKSNLELAVLTSQDYKSLLKDAELNKIEQRIKFFQNYFFRECPRFVTLRYCYNFKKIELRKGNFLIKKGDKVTQIYLLKKGELEVVHEQEIVNQVSEEQQSELASSEQQLLLAIKQTQMKPPKKMIQQRRIIILSEGEIIGDVEIMLKIPLSQQTILVKSEKAKIYGLQMNHFNRILSDQTTLKKYFYDQANMKYQHNIGLIKQIDKFHQSQYEKVKLNQQLYLLKLKNENDKKSTFNLNKIIEEEPEELQQVQSKQKTMSIHDYVQEYPIKLEKPLTLRTNQKQSSEFPLLKLNQSNSPLLGSMTSRIDSKSKDIEEDYELQVVSLKGVLNKIKGQVNHKSSQKILRQKKASEQDFRKQVQIMQQNNDEIKKYDRKHMDLVPENEKIKIKRQHEASEMIRQEMGSQSQHLKKFIEYQLMKTEMSQRISKSIDQSERLIGNNTPISKGQLFNCFPSSYKYSDNRTLTESIQSPSPITQSEYKTQNFSTSINIPKQPLSQKPIFIKSEHNLFRMKPQSLLLQARYSNHSVGN</sequence>
<protein>
    <recommendedName>
        <fullName evidence="1">Cyclic nucleotide-binding domain-containing protein</fullName>
    </recommendedName>
</protein>
<proteinExistence type="predicted"/>
<comment type="caution">
    <text evidence="2">The sequence shown here is derived from an EMBL/GenBank/DDBJ whole genome shotgun (WGS) entry which is preliminary data.</text>
</comment>
<accession>A0A8S1KXY0</accession>
<dbReference type="PROSITE" id="PS00889">
    <property type="entry name" value="CNMP_BINDING_2"/>
    <property type="match status" value="1"/>
</dbReference>
<keyword evidence="3" id="KW-1185">Reference proteome</keyword>
<dbReference type="GO" id="GO:0030552">
    <property type="term" value="F:cAMP binding"/>
    <property type="evidence" value="ECO:0007669"/>
    <property type="project" value="TreeGrafter"/>
</dbReference>
<dbReference type="PROSITE" id="PS50042">
    <property type="entry name" value="CNMP_BINDING_3"/>
    <property type="match status" value="3"/>
</dbReference>
<dbReference type="PANTHER" id="PTHR11635:SF152">
    <property type="entry name" value="CAMP-DEPENDENT PROTEIN KINASE TYPE I REGULATORY SUBUNIT-RELATED"/>
    <property type="match status" value="1"/>
</dbReference>
<dbReference type="GO" id="GO:0034236">
    <property type="term" value="F:protein kinase A catalytic subunit binding"/>
    <property type="evidence" value="ECO:0007669"/>
    <property type="project" value="TreeGrafter"/>
</dbReference>
<evidence type="ECO:0000313" key="3">
    <source>
        <dbReference type="Proteomes" id="UP000692954"/>
    </source>
</evidence>
<dbReference type="Proteomes" id="UP000692954">
    <property type="component" value="Unassembled WGS sequence"/>
</dbReference>
<dbReference type="GO" id="GO:0005829">
    <property type="term" value="C:cytosol"/>
    <property type="evidence" value="ECO:0007669"/>
    <property type="project" value="TreeGrafter"/>
</dbReference>
<dbReference type="InterPro" id="IPR000595">
    <property type="entry name" value="cNMP-bd_dom"/>
</dbReference>
<dbReference type="InterPro" id="IPR018488">
    <property type="entry name" value="cNMP-bd_CS"/>
</dbReference>
<evidence type="ECO:0000313" key="2">
    <source>
        <dbReference type="EMBL" id="CAD8059707.1"/>
    </source>
</evidence>
<dbReference type="GO" id="GO:0005952">
    <property type="term" value="C:cAMP-dependent protein kinase complex"/>
    <property type="evidence" value="ECO:0007669"/>
    <property type="project" value="InterPro"/>
</dbReference>
<dbReference type="PANTHER" id="PTHR11635">
    <property type="entry name" value="CAMP-DEPENDENT PROTEIN KINASE REGULATORY CHAIN"/>
    <property type="match status" value="1"/>
</dbReference>
<dbReference type="CDD" id="cd00038">
    <property type="entry name" value="CAP_ED"/>
    <property type="match status" value="2"/>
</dbReference>
<organism evidence="2 3">
    <name type="scientific">Paramecium sonneborni</name>
    <dbReference type="NCBI Taxonomy" id="65129"/>
    <lineage>
        <taxon>Eukaryota</taxon>
        <taxon>Sar</taxon>
        <taxon>Alveolata</taxon>
        <taxon>Ciliophora</taxon>
        <taxon>Intramacronucleata</taxon>
        <taxon>Oligohymenophorea</taxon>
        <taxon>Peniculida</taxon>
        <taxon>Parameciidae</taxon>
        <taxon>Paramecium</taxon>
    </lineage>
</organism>